<evidence type="ECO:0000256" key="1">
    <source>
        <dbReference type="SAM" id="Coils"/>
    </source>
</evidence>
<dbReference type="KEGG" id="tva:4760344"/>
<dbReference type="VEuPathDB" id="TrichDB:TVAG_020570"/>
<dbReference type="OMA" id="TADESHF"/>
<feature type="compositionally biased region" description="Polar residues" evidence="2">
    <location>
        <begin position="572"/>
        <end position="586"/>
    </location>
</feature>
<gene>
    <name evidence="3" type="ORF">TVAG_020570</name>
</gene>
<feature type="coiled-coil region" evidence="1">
    <location>
        <begin position="709"/>
        <end position="754"/>
    </location>
</feature>
<dbReference type="EMBL" id="DS113534">
    <property type="protein sequence ID" value="EAY02504.1"/>
    <property type="molecule type" value="Genomic_DNA"/>
</dbReference>
<dbReference type="AlphaFoldDB" id="A2EXX1"/>
<feature type="coiled-coil region" evidence="1">
    <location>
        <begin position="377"/>
        <end position="422"/>
    </location>
</feature>
<organism evidence="3 4">
    <name type="scientific">Trichomonas vaginalis (strain ATCC PRA-98 / G3)</name>
    <dbReference type="NCBI Taxonomy" id="412133"/>
    <lineage>
        <taxon>Eukaryota</taxon>
        <taxon>Metamonada</taxon>
        <taxon>Parabasalia</taxon>
        <taxon>Trichomonadida</taxon>
        <taxon>Trichomonadidae</taxon>
        <taxon>Trichomonas</taxon>
    </lineage>
</organism>
<dbReference type="SMR" id="A2EXX1"/>
<feature type="coiled-coil region" evidence="1">
    <location>
        <begin position="145"/>
        <end position="191"/>
    </location>
</feature>
<proteinExistence type="predicted"/>
<feature type="coiled-coil region" evidence="1">
    <location>
        <begin position="631"/>
        <end position="665"/>
    </location>
</feature>
<feature type="coiled-coil region" evidence="1">
    <location>
        <begin position="225"/>
        <end position="338"/>
    </location>
</feature>
<evidence type="ECO:0000313" key="3">
    <source>
        <dbReference type="EMBL" id="EAY02504.1"/>
    </source>
</evidence>
<keyword evidence="4" id="KW-1185">Reference proteome</keyword>
<feature type="region of interest" description="Disordered" evidence="2">
    <location>
        <begin position="850"/>
        <end position="869"/>
    </location>
</feature>
<evidence type="ECO:0000256" key="2">
    <source>
        <dbReference type="SAM" id="MobiDB-lite"/>
    </source>
</evidence>
<accession>A2EXX1</accession>
<name>A2EXX1_TRIV3</name>
<dbReference type="VEuPathDB" id="TrichDB:TVAGG3_0318030"/>
<sequence length="978" mass="114165">MESPIQLLVNRAHEMKELATAYRSMGTTGPLNDVPDVLEIASSLIMSVISNANTNKLELQGNAALQEIDDILNVKERQFITKMENLINSSGQKVTDVAGVLERVQQKYHETIEKLTKIYEGIVQKEKDKLEAKIADQEQLWEIEKKNLTEEENKLYRDLEQISSKVLGEISQKYNEKINDIDQKIKEQELMLQGSVHQRHQQNQIKSDLLAEEERRMAAEHEKISRDYQQRHNKAVEEATKLEAQIQELKMTIESESANSQSRIQRMEESMKADFQRRQDDLQILLTQYSEHLKFLEAEDSSIQQSHEYEKTTLETRLARLQEEYEEKIGKEQRSQDEAVAVIRQNLESQYKVIFDSIADEMNEEDVKRGKQLDEYQQQKLQRVKQAEKELRELGKANEREKVKMQKVVADAKERLKAVKEQRNIDISELKQARQSQLGAHMQELDDIQHKQALELNRIFKAFDEQQKRLGEVQRKSVGMKNKQKMETVAAMRKEHERRKQAIIEEIDQQREDETQEEVQKRIDEMKKSGPVTMESLDKRQGDLKTRMDKIMNKIDSLIEKGEEKNSSSSSAVQMPLQTSNSQNKLIKNEKKQESPARSSQKILPLNPLVKQEDSEEEISKLAQISQRSDVVQNEDVNNELRRSIQDANRRRNSVLEESKSLRKDISDLSSNFENKFLQIEHQFHATKSSLTQKKELLINQENYISNNVMNQEKKLDELDKRINLKNQIVEEMEQVFEKDKEEFTEKIKKEQEAKLEAARGTGEEAELMMYEVRMDFQSRMAAINEKLANAKLATEKITAYMLKSRAQAIEEAQTELTVGYDEKVKFMNEQHKLKLQQYDNDVNNKKKEFEDEVSKTKEETDEKSVEAEKTYLERKSELEEERQNLMNELDELEKKLNELLNTECKDCVRKKGILAALLQKKKGLETKIEDLHEVSTKLEYKMNAIFGNERKPLKVMSPRLLVPRAKTAQAQAPPRRI</sequence>
<protein>
    <submittedName>
        <fullName evidence="3">Uncharacterized protein</fullName>
    </submittedName>
</protein>
<feature type="region of interest" description="Disordered" evidence="2">
    <location>
        <begin position="561"/>
        <end position="612"/>
    </location>
</feature>
<evidence type="ECO:0000313" key="4">
    <source>
        <dbReference type="Proteomes" id="UP000001542"/>
    </source>
</evidence>
<dbReference type="InParanoid" id="A2EXX1"/>
<dbReference type="Proteomes" id="UP000001542">
    <property type="component" value="Unassembled WGS sequence"/>
</dbReference>
<reference evidence="3" key="2">
    <citation type="journal article" date="2007" name="Science">
        <title>Draft genome sequence of the sexually transmitted pathogen Trichomonas vaginalis.</title>
        <authorList>
            <person name="Carlton J.M."/>
            <person name="Hirt R.P."/>
            <person name="Silva J.C."/>
            <person name="Delcher A.L."/>
            <person name="Schatz M."/>
            <person name="Zhao Q."/>
            <person name="Wortman J.R."/>
            <person name="Bidwell S.L."/>
            <person name="Alsmark U.C.M."/>
            <person name="Besteiro S."/>
            <person name="Sicheritz-Ponten T."/>
            <person name="Noel C.J."/>
            <person name="Dacks J.B."/>
            <person name="Foster P.G."/>
            <person name="Simillion C."/>
            <person name="Van de Peer Y."/>
            <person name="Miranda-Saavedra D."/>
            <person name="Barton G.J."/>
            <person name="Westrop G.D."/>
            <person name="Mueller S."/>
            <person name="Dessi D."/>
            <person name="Fiori P.L."/>
            <person name="Ren Q."/>
            <person name="Paulsen I."/>
            <person name="Zhang H."/>
            <person name="Bastida-Corcuera F.D."/>
            <person name="Simoes-Barbosa A."/>
            <person name="Brown M.T."/>
            <person name="Hayes R.D."/>
            <person name="Mukherjee M."/>
            <person name="Okumura C.Y."/>
            <person name="Schneider R."/>
            <person name="Smith A.J."/>
            <person name="Vanacova S."/>
            <person name="Villalvazo M."/>
            <person name="Haas B.J."/>
            <person name="Pertea M."/>
            <person name="Feldblyum T.V."/>
            <person name="Utterback T.R."/>
            <person name="Shu C.L."/>
            <person name="Osoegawa K."/>
            <person name="de Jong P.J."/>
            <person name="Hrdy I."/>
            <person name="Horvathova L."/>
            <person name="Zubacova Z."/>
            <person name="Dolezal P."/>
            <person name="Malik S.B."/>
            <person name="Logsdon J.M. Jr."/>
            <person name="Henze K."/>
            <person name="Gupta A."/>
            <person name="Wang C.C."/>
            <person name="Dunne R.L."/>
            <person name="Upcroft J.A."/>
            <person name="Upcroft P."/>
            <person name="White O."/>
            <person name="Salzberg S.L."/>
            <person name="Tang P."/>
            <person name="Chiu C.-H."/>
            <person name="Lee Y.-S."/>
            <person name="Embley T.M."/>
            <person name="Coombs G.H."/>
            <person name="Mottram J.C."/>
            <person name="Tachezy J."/>
            <person name="Fraser-Liggett C.M."/>
            <person name="Johnson P.J."/>
        </authorList>
    </citation>
    <scope>NUCLEOTIDE SEQUENCE [LARGE SCALE GENOMIC DNA]</scope>
    <source>
        <strain evidence="3">G3</strain>
    </source>
</reference>
<dbReference type="STRING" id="5722.A2EXX1"/>
<reference evidence="3" key="1">
    <citation type="submission" date="2006-10" db="EMBL/GenBank/DDBJ databases">
        <authorList>
            <person name="Amadeo P."/>
            <person name="Zhao Q."/>
            <person name="Wortman J."/>
            <person name="Fraser-Liggett C."/>
            <person name="Carlton J."/>
        </authorList>
    </citation>
    <scope>NUCLEOTIDE SEQUENCE</scope>
    <source>
        <strain evidence="3">G3</strain>
    </source>
</reference>
<keyword evidence="1" id="KW-0175">Coiled coil</keyword>
<dbReference type="RefSeq" id="XP_001314743.1">
    <property type="nucleotide sequence ID" value="XM_001314709.1"/>
</dbReference>